<dbReference type="VEuPathDB" id="FungiDB:MELLADRAFT_72978"/>
<name>F4S1K2_MELLP</name>
<dbReference type="RefSeq" id="XP_007415240.1">
    <property type="nucleotide sequence ID" value="XM_007415178.1"/>
</dbReference>
<evidence type="ECO:0000256" key="7">
    <source>
        <dbReference type="ARBA" id="ARBA00023098"/>
    </source>
</evidence>
<comment type="subcellular location">
    <subcellularLocation>
        <location evidence="1">Mitochondrion matrix</location>
    </subcellularLocation>
</comment>
<keyword evidence="4" id="KW-0276">Fatty acid metabolism</keyword>
<dbReference type="GO" id="GO:0003857">
    <property type="term" value="F:(3S)-3-hydroxyacyl-CoA dehydrogenase (NAD+) activity"/>
    <property type="evidence" value="ECO:0007669"/>
    <property type="project" value="UniProtKB-EC"/>
</dbReference>
<dbReference type="Pfam" id="PF02737">
    <property type="entry name" value="3HCDH_N"/>
    <property type="match status" value="1"/>
</dbReference>
<comment type="similarity">
    <text evidence="3">Belongs to the 3-hydroxyacyl-CoA dehydrogenase family.</text>
</comment>
<evidence type="ECO:0000256" key="8">
    <source>
        <dbReference type="ARBA" id="ARBA00023128"/>
    </source>
</evidence>
<feature type="binding site" evidence="11">
    <location>
        <position position="129"/>
    </location>
    <ligand>
        <name>NAD(+)</name>
        <dbReference type="ChEBI" id="CHEBI:57540"/>
    </ligand>
</feature>
<dbReference type="PANTHER" id="PTHR43561:SF3">
    <property type="entry name" value="HYDROXYACYL-COENZYME A DEHYDROGENASE, MITOCHONDRIAL"/>
    <property type="match status" value="1"/>
</dbReference>
<feature type="domain" description="3-hydroxyacyl-CoA dehydrogenase C-terminal" evidence="13">
    <location>
        <begin position="225"/>
        <end position="325"/>
    </location>
</feature>
<feature type="site" description="Important for catalytic activity" evidence="10">
    <location>
        <position position="179"/>
    </location>
</feature>
<dbReference type="FunFam" id="3.40.50.720:FF:000009">
    <property type="entry name" value="Fatty oxidation complex, alpha subunit"/>
    <property type="match status" value="1"/>
</dbReference>
<evidence type="ECO:0008006" key="17">
    <source>
        <dbReference type="Google" id="ProtNLM"/>
    </source>
</evidence>
<evidence type="ECO:0000256" key="4">
    <source>
        <dbReference type="ARBA" id="ARBA00022832"/>
    </source>
</evidence>
<dbReference type="InterPro" id="IPR022694">
    <property type="entry name" value="3-OHacyl-CoA_DH"/>
</dbReference>
<reference evidence="16" key="1">
    <citation type="journal article" date="2011" name="Proc. Natl. Acad. Sci. U.S.A.">
        <title>Obligate biotrophy features unraveled by the genomic analysis of rust fungi.</title>
        <authorList>
            <person name="Duplessis S."/>
            <person name="Cuomo C.A."/>
            <person name="Lin Y.-C."/>
            <person name="Aerts A."/>
            <person name="Tisserant E."/>
            <person name="Veneault-Fourrey C."/>
            <person name="Joly D.L."/>
            <person name="Hacquard S."/>
            <person name="Amselem J."/>
            <person name="Cantarel B.L."/>
            <person name="Chiu R."/>
            <person name="Coutinho P.M."/>
            <person name="Feau N."/>
            <person name="Field M."/>
            <person name="Frey P."/>
            <person name="Gelhaye E."/>
            <person name="Goldberg J."/>
            <person name="Grabherr M.G."/>
            <person name="Kodira C.D."/>
            <person name="Kohler A."/>
            <person name="Kuees U."/>
            <person name="Lindquist E.A."/>
            <person name="Lucas S.M."/>
            <person name="Mago R."/>
            <person name="Mauceli E."/>
            <person name="Morin E."/>
            <person name="Murat C."/>
            <person name="Pangilinan J.L."/>
            <person name="Park R."/>
            <person name="Pearson M."/>
            <person name="Quesneville H."/>
            <person name="Rouhier N."/>
            <person name="Sakthikumar S."/>
            <person name="Salamov A.A."/>
            <person name="Schmutz J."/>
            <person name="Selles B."/>
            <person name="Shapiro H."/>
            <person name="Tanguay P."/>
            <person name="Tuskan G.A."/>
            <person name="Henrissat B."/>
            <person name="Van de Peer Y."/>
            <person name="Rouze P."/>
            <person name="Ellis J.G."/>
            <person name="Dodds P.N."/>
            <person name="Schein J.E."/>
            <person name="Zhong S."/>
            <person name="Hamelin R.C."/>
            <person name="Grigoriev I.V."/>
            <person name="Szabo L.J."/>
            <person name="Martin F."/>
        </authorList>
    </citation>
    <scope>NUCLEOTIDE SEQUENCE [LARGE SCALE GENOMIC DNA]</scope>
    <source>
        <strain evidence="16">98AG31 / pathotype 3-4-7</strain>
    </source>
</reference>
<evidence type="ECO:0000313" key="15">
    <source>
        <dbReference type="EMBL" id="EGG01390.1"/>
    </source>
</evidence>
<evidence type="ECO:0000256" key="3">
    <source>
        <dbReference type="ARBA" id="ARBA00009463"/>
    </source>
</evidence>
<keyword evidence="16" id="KW-1185">Reference proteome</keyword>
<feature type="binding site" evidence="12">
    <location>
        <position position="80"/>
    </location>
    <ligand>
        <name>CoA</name>
        <dbReference type="ChEBI" id="CHEBI:57287"/>
    </ligand>
</feature>
<dbReference type="PANTHER" id="PTHR43561">
    <property type="match status" value="1"/>
</dbReference>
<keyword evidence="5" id="KW-0560">Oxidoreductase</keyword>
<evidence type="ECO:0000256" key="9">
    <source>
        <dbReference type="ARBA" id="ARBA00049556"/>
    </source>
</evidence>
<feature type="binding site" evidence="11">
    <location>
        <position position="64"/>
    </location>
    <ligand>
        <name>NAD(+)</name>
        <dbReference type="ChEBI" id="CHEBI:57540"/>
    </ligand>
</feature>
<keyword evidence="6 11" id="KW-0520">NAD</keyword>
<dbReference type="eggNOG" id="KOG2304">
    <property type="taxonomic scope" value="Eukaryota"/>
</dbReference>
<evidence type="ECO:0000256" key="10">
    <source>
        <dbReference type="PIRSR" id="PIRSR000105-1"/>
    </source>
</evidence>
<dbReference type="STRING" id="747676.F4S1K2"/>
<dbReference type="Gene3D" id="3.40.50.720">
    <property type="entry name" value="NAD(P)-binding Rossmann-like Domain"/>
    <property type="match status" value="1"/>
</dbReference>
<protein>
    <recommendedName>
        <fullName evidence="17">3-hydroxyacyl-CoA dehydrogenase</fullName>
    </recommendedName>
</protein>
<proteinExistence type="inferred from homology"/>
<feature type="binding site" evidence="12">
    <location>
        <position position="156"/>
    </location>
    <ligand>
        <name>CoA</name>
        <dbReference type="ChEBI" id="CHEBI:57287"/>
    </ligand>
</feature>
<dbReference type="SUPFAM" id="SSF51735">
    <property type="entry name" value="NAD(P)-binding Rossmann-fold domains"/>
    <property type="match status" value="1"/>
</dbReference>
<dbReference type="InterPro" id="IPR052242">
    <property type="entry name" value="Mito_3-hydroxyacyl-CoA_DH"/>
</dbReference>
<keyword evidence="7" id="KW-0443">Lipid metabolism</keyword>
<dbReference type="Pfam" id="PF00725">
    <property type="entry name" value="3HCDH"/>
    <property type="match status" value="1"/>
</dbReference>
<dbReference type="AlphaFoldDB" id="F4S1K2"/>
<dbReference type="InParanoid" id="F4S1K2"/>
<evidence type="ECO:0000259" key="14">
    <source>
        <dbReference type="Pfam" id="PF02737"/>
    </source>
</evidence>
<feature type="binding site" evidence="11">
    <location>
        <position position="182"/>
    </location>
    <ligand>
        <name>NAD(+)</name>
        <dbReference type="ChEBI" id="CHEBI:57540"/>
    </ligand>
</feature>
<evidence type="ECO:0000256" key="2">
    <source>
        <dbReference type="ARBA" id="ARBA00005005"/>
    </source>
</evidence>
<feature type="binding site" evidence="11">
    <location>
        <position position="156"/>
    </location>
    <ligand>
        <name>NAD(+)</name>
        <dbReference type="ChEBI" id="CHEBI:57540"/>
    </ligand>
</feature>
<dbReference type="PIRSF" id="PIRSF000105">
    <property type="entry name" value="HCDH"/>
    <property type="match status" value="1"/>
</dbReference>
<dbReference type="SUPFAM" id="SSF48179">
    <property type="entry name" value="6-phosphogluconate dehydrogenase C-terminal domain-like"/>
    <property type="match status" value="1"/>
</dbReference>
<evidence type="ECO:0000256" key="11">
    <source>
        <dbReference type="PIRSR" id="PIRSR000105-2"/>
    </source>
</evidence>
<keyword evidence="8" id="KW-0496">Mitochondrion</keyword>
<comment type="pathway">
    <text evidence="2">Lipid metabolism; fatty acid beta-oxidation.</text>
</comment>
<accession>F4S1K2</accession>
<feature type="domain" description="3-hydroxyacyl-CoA dehydrogenase NAD binding" evidence="14">
    <location>
        <begin position="37"/>
        <end position="222"/>
    </location>
</feature>
<dbReference type="Proteomes" id="UP000001072">
    <property type="component" value="Unassembled WGS sequence"/>
</dbReference>
<dbReference type="InterPro" id="IPR036291">
    <property type="entry name" value="NAD(P)-bd_dom_sf"/>
</dbReference>
<dbReference type="GO" id="GO:0070403">
    <property type="term" value="F:NAD+ binding"/>
    <property type="evidence" value="ECO:0007669"/>
    <property type="project" value="InterPro"/>
</dbReference>
<dbReference type="KEGG" id="mlr:MELLADRAFT_72978"/>
<evidence type="ECO:0000256" key="1">
    <source>
        <dbReference type="ARBA" id="ARBA00004305"/>
    </source>
</evidence>
<evidence type="ECO:0000259" key="13">
    <source>
        <dbReference type="Pfam" id="PF00725"/>
    </source>
</evidence>
<dbReference type="GO" id="GO:0006635">
    <property type="term" value="P:fatty acid beta-oxidation"/>
    <property type="evidence" value="ECO:0007669"/>
    <property type="project" value="TreeGrafter"/>
</dbReference>
<dbReference type="InterPro" id="IPR006108">
    <property type="entry name" value="3HC_DH_C"/>
</dbReference>
<feature type="binding site" evidence="12">
    <location>
        <position position="87"/>
    </location>
    <ligand>
        <name>CoA</name>
        <dbReference type="ChEBI" id="CHEBI:57287"/>
    </ligand>
</feature>
<sequence>MTFICRTNLLNRTRLSSVQSSKFSTSMRSNQAKINHMTVIGAGLMGSGIAQVGIQSGLKVNLIDTSSKALENGLKSIQSSLHKSSKKLYPDSESKQNDFVEENLSKISTSNQIDKGLEKTDLIIEAIIENLKIKQTLFKTLEEVSNSNCILTSNTSSIKLSEISKVIGQERQSRVAGLHFFNPVPRMKLVEIIRTEQTDQSTIDSLTELCKRMGKAPVNCLDTPGFIVNRLLVPYLLEAMRMNERGEATIEDIDTAMKLGAGYPMGPFELSDYVGLDTIKHILDGWRETDEEQIGQALLKPLKSLNDLVSQGKLGRKSGEGFKKY</sequence>
<gene>
    <name evidence="15" type="ORF">MELLADRAFT_72978</name>
</gene>
<comment type="catalytic activity">
    <reaction evidence="9">
        <text>a (3S)-3-hydroxyacyl-CoA + NAD(+) = a 3-oxoacyl-CoA + NADH + H(+)</text>
        <dbReference type="Rhea" id="RHEA:22432"/>
        <dbReference type="ChEBI" id="CHEBI:15378"/>
        <dbReference type="ChEBI" id="CHEBI:57318"/>
        <dbReference type="ChEBI" id="CHEBI:57540"/>
        <dbReference type="ChEBI" id="CHEBI:57945"/>
        <dbReference type="ChEBI" id="CHEBI:90726"/>
        <dbReference type="EC" id="1.1.1.35"/>
    </reaction>
</comment>
<dbReference type="OrthoDB" id="5958943at2759"/>
<evidence type="ECO:0000256" key="5">
    <source>
        <dbReference type="ARBA" id="ARBA00023002"/>
    </source>
</evidence>
<dbReference type="HOGENOM" id="CLU_009834_2_0_1"/>
<dbReference type="InterPro" id="IPR013328">
    <property type="entry name" value="6PGD_dom2"/>
</dbReference>
<dbReference type="InterPro" id="IPR006176">
    <property type="entry name" value="3-OHacyl-CoA_DH_NAD-bd"/>
</dbReference>
<dbReference type="InterPro" id="IPR008927">
    <property type="entry name" value="6-PGluconate_DH-like_C_sf"/>
</dbReference>
<feature type="binding site" evidence="11">
    <location>
        <position position="134"/>
    </location>
    <ligand>
        <name>NAD(+)</name>
        <dbReference type="ChEBI" id="CHEBI:57540"/>
    </ligand>
</feature>
<dbReference type="Gene3D" id="1.10.1040.10">
    <property type="entry name" value="N-(1-d-carboxylethyl)-l-norvaline Dehydrogenase, domain 2"/>
    <property type="match status" value="1"/>
</dbReference>
<evidence type="ECO:0000313" key="16">
    <source>
        <dbReference type="Proteomes" id="UP000001072"/>
    </source>
</evidence>
<dbReference type="GeneID" id="18932242"/>
<feature type="binding site" evidence="11">
    <location>
        <position position="317"/>
    </location>
    <ligand>
        <name>NAD(+)</name>
        <dbReference type="ChEBI" id="CHEBI:57540"/>
    </ligand>
</feature>
<evidence type="ECO:0000256" key="6">
    <source>
        <dbReference type="ARBA" id="ARBA00023027"/>
    </source>
</evidence>
<feature type="binding site" evidence="11">
    <location>
        <begin position="41"/>
        <end position="46"/>
    </location>
    <ligand>
        <name>NAD(+)</name>
        <dbReference type="ChEBI" id="CHEBI:57540"/>
    </ligand>
</feature>
<dbReference type="EMBL" id="GL883138">
    <property type="protein sequence ID" value="EGG01390.1"/>
    <property type="molecule type" value="Genomic_DNA"/>
</dbReference>
<organism evidence="16">
    <name type="scientific">Melampsora larici-populina (strain 98AG31 / pathotype 3-4-7)</name>
    <name type="common">Poplar leaf rust fungus</name>
    <dbReference type="NCBI Taxonomy" id="747676"/>
    <lineage>
        <taxon>Eukaryota</taxon>
        <taxon>Fungi</taxon>
        <taxon>Dikarya</taxon>
        <taxon>Basidiomycota</taxon>
        <taxon>Pucciniomycotina</taxon>
        <taxon>Pucciniomycetes</taxon>
        <taxon>Pucciniales</taxon>
        <taxon>Melampsoraceae</taxon>
        <taxon>Melampsora</taxon>
    </lineage>
</organism>
<dbReference type="GO" id="GO:0005759">
    <property type="term" value="C:mitochondrial matrix"/>
    <property type="evidence" value="ECO:0007669"/>
    <property type="project" value="UniProtKB-SubCell"/>
</dbReference>
<evidence type="ECO:0000256" key="12">
    <source>
        <dbReference type="PIRSR" id="PIRSR000105-3"/>
    </source>
</evidence>